<dbReference type="GO" id="GO:0005811">
    <property type="term" value="C:lipid droplet"/>
    <property type="evidence" value="ECO:0007669"/>
    <property type="project" value="TreeGrafter"/>
</dbReference>
<dbReference type="PANTHER" id="PTHR43272">
    <property type="entry name" value="LONG-CHAIN-FATTY-ACID--COA LIGASE"/>
    <property type="match status" value="1"/>
</dbReference>
<comment type="similarity">
    <text evidence="1">Belongs to the ATP-dependent AMP-binding enzyme family.</text>
</comment>
<evidence type="ECO:0000256" key="5">
    <source>
        <dbReference type="SAM" id="MobiDB-lite"/>
    </source>
</evidence>
<evidence type="ECO:0000256" key="3">
    <source>
        <dbReference type="ARBA" id="ARBA00022741"/>
    </source>
</evidence>
<keyword evidence="4" id="KW-0067">ATP-binding</keyword>
<evidence type="ECO:0000313" key="7">
    <source>
        <dbReference type="EMBL" id="TGZ82643.1"/>
    </source>
</evidence>
<dbReference type="Pfam" id="PF00501">
    <property type="entry name" value="AMP-binding"/>
    <property type="match status" value="2"/>
</dbReference>
<feature type="region of interest" description="Disordered" evidence="5">
    <location>
        <begin position="1"/>
        <end position="35"/>
    </location>
</feature>
<dbReference type="AlphaFoldDB" id="A0A4S2N0Z3"/>
<organism evidence="7 8">
    <name type="scientific">Ascodesmis nigricans</name>
    <dbReference type="NCBI Taxonomy" id="341454"/>
    <lineage>
        <taxon>Eukaryota</taxon>
        <taxon>Fungi</taxon>
        <taxon>Dikarya</taxon>
        <taxon>Ascomycota</taxon>
        <taxon>Pezizomycotina</taxon>
        <taxon>Pezizomycetes</taxon>
        <taxon>Pezizales</taxon>
        <taxon>Ascodesmidaceae</taxon>
        <taxon>Ascodesmis</taxon>
    </lineage>
</organism>
<keyword evidence="2" id="KW-0436">Ligase</keyword>
<name>A0A4S2N0Z3_9PEZI</name>
<keyword evidence="8" id="KW-1185">Reference proteome</keyword>
<dbReference type="SUPFAM" id="SSF56801">
    <property type="entry name" value="Acetyl-CoA synthetase-like"/>
    <property type="match status" value="1"/>
</dbReference>
<feature type="domain" description="AMP-dependent synthetase/ligase" evidence="6">
    <location>
        <begin position="332"/>
        <end position="588"/>
    </location>
</feature>
<dbReference type="Gene3D" id="3.40.50.12780">
    <property type="entry name" value="N-terminal domain of ligase-like"/>
    <property type="match status" value="1"/>
</dbReference>
<evidence type="ECO:0000259" key="6">
    <source>
        <dbReference type="Pfam" id="PF00501"/>
    </source>
</evidence>
<sequence>MPPPAAISTQTRSQSTRTNIHSASNPTSTKTPPPPRATTALINTLSSSTPIIGESGPFRYSPKPGFPLKNVLPYCHPDIDASTISSMFQYAARVHGSKQCLAYRTVVGRAEQTVRQVEVKYTEEGEYYEVEGEPKLQVKTMLSDWNWWTYEEVTVANKRLAAGMICMLREMGVTRLEDRDAPWGTMYMFADSSPQWFMMAHAAGMMGMPVVGVNIRLGEAEFIYTVNESAPTVLFTDARSLPTFLTPLVECPSIKLIVYFINSSIEEDLERCRADVETIEIALLGSVAVQSFDDVLEKGQMYLLTHDDVMVKDPERVWSITYPQSHLHRKPPKSVVHQEKQIIATVAALALQMDGQWKNDERYLTHLPLYSILEFAFVHAVLFAGYPVGFATQEAKFLLSSPFDNGVLHPDFKGDFNSFNPTITYGIMPWWSIIVDIIHNDILGEKTEREREQFWQWYNRKKFLLQNKLDFSTALQFAEKKAGIDVIRRRLFGNKMRWIGNYCSRMPKEKREFLGLVLGGEKGIMVEGFMIQELNTIVTFMTPRTHDPINGLGRPMPSLEIKLKHHKGHVKEADGCIYGTICIRGPSVPLTADIGPDGWTTTAFYGKWHIQARHLQIIRTFRDLRDRYLGDYIPVGDLERILAKAPFVESGILVYQGQRLELIGVLSIKESALRTFVQETYNHAHEDLTLDEIMMLSDLKSRIVKFLRQLQREHGCAGFELVDKVVMIGGSFTRANGLLNANGELDRKRIMEAYRDEILYEAS</sequence>
<reference evidence="7 8" key="1">
    <citation type="submission" date="2019-04" db="EMBL/GenBank/DDBJ databases">
        <title>Comparative genomics and transcriptomics to analyze fruiting body development in filamentous ascomycetes.</title>
        <authorList>
            <consortium name="DOE Joint Genome Institute"/>
            <person name="Lutkenhaus R."/>
            <person name="Traeger S."/>
            <person name="Breuer J."/>
            <person name="Kuo A."/>
            <person name="Lipzen A."/>
            <person name="Pangilinan J."/>
            <person name="Dilworth D."/>
            <person name="Sandor L."/>
            <person name="Poggeler S."/>
            <person name="Barry K."/>
            <person name="Grigoriev I.V."/>
            <person name="Nowrousian M."/>
        </authorList>
    </citation>
    <scope>NUCLEOTIDE SEQUENCE [LARGE SCALE GENOMIC DNA]</scope>
    <source>
        <strain evidence="7 8">CBS 389.68</strain>
    </source>
</reference>
<evidence type="ECO:0000313" key="8">
    <source>
        <dbReference type="Proteomes" id="UP000298138"/>
    </source>
</evidence>
<dbReference type="STRING" id="341454.A0A4S2N0Z3"/>
<feature type="compositionally biased region" description="Low complexity" evidence="5">
    <location>
        <begin position="8"/>
        <end position="30"/>
    </location>
</feature>
<accession>A0A4S2N0Z3</accession>
<evidence type="ECO:0000256" key="1">
    <source>
        <dbReference type="ARBA" id="ARBA00006432"/>
    </source>
</evidence>
<gene>
    <name evidence="7" type="ORF">EX30DRAFT_394897</name>
</gene>
<dbReference type="EMBL" id="ML220115">
    <property type="protein sequence ID" value="TGZ82643.1"/>
    <property type="molecule type" value="Genomic_DNA"/>
</dbReference>
<dbReference type="PANTHER" id="PTHR43272:SF83">
    <property type="entry name" value="ACYL-COA SYNTHETASE LONG-CHAIN, ISOFORM J"/>
    <property type="match status" value="1"/>
</dbReference>
<dbReference type="Proteomes" id="UP000298138">
    <property type="component" value="Unassembled WGS sequence"/>
</dbReference>
<dbReference type="GO" id="GO:0005886">
    <property type="term" value="C:plasma membrane"/>
    <property type="evidence" value="ECO:0007669"/>
    <property type="project" value="TreeGrafter"/>
</dbReference>
<proteinExistence type="inferred from homology"/>
<dbReference type="GO" id="GO:0005783">
    <property type="term" value="C:endoplasmic reticulum"/>
    <property type="evidence" value="ECO:0007669"/>
    <property type="project" value="TreeGrafter"/>
</dbReference>
<dbReference type="InterPro" id="IPR000873">
    <property type="entry name" value="AMP-dep_synth/lig_dom"/>
</dbReference>
<dbReference type="GO" id="GO:0005524">
    <property type="term" value="F:ATP binding"/>
    <property type="evidence" value="ECO:0007669"/>
    <property type="project" value="UniProtKB-KW"/>
</dbReference>
<dbReference type="OrthoDB" id="10253869at2759"/>
<dbReference type="GO" id="GO:0035336">
    <property type="term" value="P:long-chain fatty-acyl-CoA metabolic process"/>
    <property type="evidence" value="ECO:0007669"/>
    <property type="project" value="TreeGrafter"/>
</dbReference>
<keyword evidence="3" id="KW-0547">Nucleotide-binding</keyword>
<dbReference type="InterPro" id="IPR042099">
    <property type="entry name" value="ANL_N_sf"/>
</dbReference>
<dbReference type="InParanoid" id="A0A4S2N0Z3"/>
<evidence type="ECO:0000256" key="2">
    <source>
        <dbReference type="ARBA" id="ARBA00022598"/>
    </source>
</evidence>
<evidence type="ECO:0000256" key="4">
    <source>
        <dbReference type="ARBA" id="ARBA00022840"/>
    </source>
</evidence>
<feature type="domain" description="AMP-dependent synthetase/ligase" evidence="6">
    <location>
        <begin position="140"/>
        <end position="268"/>
    </location>
</feature>
<protein>
    <submittedName>
        <fullName evidence="7">Acetyl-CoA synthetase-like protein</fullName>
    </submittedName>
</protein>
<dbReference type="GO" id="GO:0004467">
    <property type="term" value="F:long-chain fatty acid-CoA ligase activity"/>
    <property type="evidence" value="ECO:0007669"/>
    <property type="project" value="TreeGrafter"/>
</dbReference>